<accession>A0ABV9JBF3</accession>
<dbReference type="EMBL" id="JBHSGD010000004">
    <property type="protein sequence ID" value="MFC4651843.1"/>
    <property type="molecule type" value="Genomic_DNA"/>
</dbReference>
<gene>
    <name evidence="1" type="ORF">ACFO26_02895</name>
</gene>
<dbReference type="Proteomes" id="UP001595987">
    <property type="component" value="Unassembled WGS sequence"/>
</dbReference>
<protein>
    <submittedName>
        <fullName evidence="1">Uncharacterized protein</fullName>
    </submittedName>
</protein>
<comment type="caution">
    <text evidence="1">The sequence shown here is derived from an EMBL/GenBank/DDBJ whole genome shotgun (WGS) entry which is preliminary data.</text>
</comment>
<keyword evidence="2" id="KW-1185">Reference proteome</keyword>
<reference evidence="2" key="1">
    <citation type="journal article" date="2019" name="Int. J. Syst. Evol. Microbiol.">
        <title>The Global Catalogue of Microorganisms (GCM) 10K type strain sequencing project: providing services to taxonomists for standard genome sequencing and annotation.</title>
        <authorList>
            <consortium name="The Broad Institute Genomics Platform"/>
            <consortium name="The Broad Institute Genome Sequencing Center for Infectious Disease"/>
            <person name="Wu L."/>
            <person name="Ma J."/>
        </authorList>
    </citation>
    <scope>NUCLEOTIDE SEQUENCE [LARGE SCALE GENOMIC DNA]</scope>
    <source>
        <strain evidence="2">CCUG 63287</strain>
    </source>
</reference>
<name>A0ABV9JBF3_9LACT</name>
<evidence type="ECO:0000313" key="1">
    <source>
        <dbReference type="EMBL" id="MFC4651843.1"/>
    </source>
</evidence>
<proteinExistence type="predicted"/>
<sequence>MIKHKISSRQELDGSGYVKTYAKAYIEISILGYHLKFWEREVRI</sequence>
<organism evidence="1 2">
    <name type="scientific">Lactococcus nasutitermitis</name>
    <dbReference type="NCBI Taxonomy" id="1652957"/>
    <lineage>
        <taxon>Bacteria</taxon>
        <taxon>Bacillati</taxon>
        <taxon>Bacillota</taxon>
        <taxon>Bacilli</taxon>
        <taxon>Lactobacillales</taxon>
        <taxon>Streptococcaceae</taxon>
        <taxon>Lactococcus</taxon>
    </lineage>
</organism>
<dbReference type="RefSeq" id="WP_280520328.1">
    <property type="nucleotide sequence ID" value="NZ_BOVQ01000002.1"/>
</dbReference>
<evidence type="ECO:0000313" key="2">
    <source>
        <dbReference type="Proteomes" id="UP001595987"/>
    </source>
</evidence>